<evidence type="ECO:0000313" key="2">
    <source>
        <dbReference type="Proteomes" id="UP000789366"/>
    </source>
</evidence>
<feature type="non-terminal residue" evidence="1">
    <location>
        <position position="259"/>
    </location>
</feature>
<organism evidence="1 2">
    <name type="scientific">Cetraspora pellucida</name>
    <dbReference type="NCBI Taxonomy" id="1433469"/>
    <lineage>
        <taxon>Eukaryota</taxon>
        <taxon>Fungi</taxon>
        <taxon>Fungi incertae sedis</taxon>
        <taxon>Mucoromycota</taxon>
        <taxon>Glomeromycotina</taxon>
        <taxon>Glomeromycetes</taxon>
        <taxon>Diversisporales</taxon>
        <taxon>Gigasporaceae</taxon>
        <taxon>Cetraspora</taxon>
    </lineage>
</organism>
<accession>A0ACA9PXU7</accession>
<dbReference type="EMBL" id="CAJVPW010030776">
    <property type="protein sequence ID" value="CAG8724965.1"/>
    <property type="molecule type" value="Genomic_DNA"/>
</dbReference>
<keyword evidence="2" id="KW-1185">Reference proteome</keyword>
<comment type="caution">
    <text evidence="1">The sequence shown here is derived from an EMBL/GenBank/DDBJ whole genome shotgun (WGS) entry which is preliminary data.</text>
</comment>
<gene>
    <name evidence="1" type="ORF">SPELUC_LOCUS12693</name>
</gene>
<dbReference type="Proteomes" id="UP000789366">
    <property type="component" value="Unassembled WGS sequence"/>
</dbReference>
<protein>
    <submittedName>
        <fullName evidence="1">15580_t:CDS:1</fullName>
    </submittedName>
</protein>
<evidence type="ECO:0000313" key="1">
    <source>
        <dbReference type="EMBL" id="CAG8724965.1"/>
    </source>
</evidence>
<sequence>MDNQIMNNNNNISREDFQYSTYKFSFLTRIKRELDIACSSEDIDNEHIFLFVMNVPKNFDRSNVIITSNQNMNNYKNHPSGFKICNETEFISTFKMMINWIPSRYSVHIPTIEIDNNEIDKTMKFSCQNNKSLLDKKRNLFGKNDKDSLVVLEEKVDKIVDVEIDKYTRFGLRRRPIIDLCEIDDKSDDTLIDELINDNDEYTPVEEPKLKPKCQRKRRKNVKKSTKKLTKKQKIQRELKDLLQNSEDFLKPKNLENQE</sequence>
<name>A0ACA9PXU7_9GLOM</name>
<reference evidence="1" key="1">
    <citation type="submission" date="2021-06" db="EMBL/GenBank/DDBJ databases">
        <authorList>
            <person name="Kallberg Y."/>
            <person name="Tangrot J."/>
            <person name="Rosling A."/>
        </authorList>
    </citation>
    <scope>NUCLEOTIDE SEQUENCE</scope>
    <source>
        <strain evidence="1">28 12/20/2015</strain>
    </source>
</reference>
<proteinExistence type="predicted"/>